<dbReference type="EMBL" id="HBGF01006478">
    <property type="protein sequence ID" value="CAD9095840.1"/>
    <property type="molecule type" value="Transcribed_RNA"/>
</dbReference>
<keyword evidence="2" id="KW-0472">Membrane</keyword>
<proteinExistence type="predicted"/>
<organism evidence="3">
    <name type="scientific">Neobodo designis</name>
    <name type="common">Flagellated protozoan</name>
    <name type="synonym">Bodo designis</name>
    <dbReference type="NCBI Taxonomy" id="312471"/>
    <lineage>
        <taxon>Eukaryota</taxon>
        <taxon>Discoba</taxon>
        <taxon>Euglenozoa</taxon>
        <taxon>Kinetoplastea</taxon>
        <taxon>Metakinetoplastina</taxon>
        <taxon>Neobodonida</taxon>
        <taxon>Neobodo</taxon>
    </lineage>
</organism>
<evidence type="ECO:0000256" key="2">
    <source>
        <dbReference type="SAM" id="Phobius"/>
    </source>
</evidence>
<gene>
    <name evidence="3" type="ORF">NDES1114_LOCUS4423</name>
</gene>
<feature type="compositionally biased region" description="Low complexity" evidence="1">
    <location>
        <begin position="358"/>
        <end position="453"/>
    </location>
</feature>
<evidence type="ECO:0000256" key="1">
    <source>
        <dbReference type="SAM" id="MobiDB-lite"/>
    </source>
</evidence>
<feature type="region of interest" description="Disordered" evidence="1">
    <location>
        <begin position="350"/>
        <end position="453"/>
    </location>
</feature>
<dbReference type="AlphaFoldDB" id="A0A7S1L763"/>
<feature type="transmembrane region" description="Helical" evidence="2">
    <location>
        <begin position="294"/>
        <end position="317"/>
    </location>
</feature>
<sequence length="453" mass="49067">MGKGGCDVYDQGVGFIRGVLGCLCCLLCAGPILVIVGIVVLVAPNHFEENTNKYKDAIKTYDANIRPYFNNASGIIDPHTGSDLTMAVELKEVVINGINSDKVPKFFSSVLEHLSVPFSTSQSVTVNSVRNGRMASGAGIQFNLGPFFSSSEQHAPSEPSCSKKSRNDCDSSDYQRYCRDTFGSAASASGSRCEWFQREEYFCRPVSLSGNNWVASSAKQTCDYIDGSSKAMGTYSENGGHTYRFTRNKLKIWSSPLSTSVQVLVRSDEDPYLVAAELTKGSFDFGLTAAQQRVLGLVLIIIGAALIACIVGAIVLIKRRMSNDPRNGAAVYGAFGRTYTPAGGYEQMPPGTYGGVQYGQQGPYGQQPQSPQGQYQQYGQQPPPQQQQGYGQPQQQGYGQPQQGYGQPQPGYGQAPPPQQQYGQPQPGYGQPQQQYGQPGYQEPGKQQPYSGI</sequence>
<accession>A0A7S1L763</accession>
<keyword evidence="2" id="KW-0812">Transmembrane</keyword>
<reference evidence="3" key="1">
    <citation type="submission" date="2021-01" db="EMBL/GenBank/DDBJ databases">
        <authorList>
            <person name="Corre E."/>
            <person name="Pelletier E."/>
            <person name="Niang G."/>
            <person name="Scheremetjew M."/>
            <person name="Finn R."/>
            <person name="Kale V."/>
            <person name="Holt S."/>
            <person name="Cochrane G."/>
            <person name="Meng A."/>
            <person name="Brown T."/>
            <person name="Cohen L."/>
        </authorList>
    </citation>
    <scope>NUCLEOTIDE SEQUENCE</scope>
    <source>
        <strain evidence="3">CCAP 1951/1</strain>
    </source>
</reference>
<name>A0A7S1L763_NEODS</name>
<protein>
    <submittedName>
        <fullName evidence="3">Uncharacterized protein</fullName>
    </submittedName>
</protein>
<keyword evidence="2" id="KW-1133">Transmembrane helix</keyword>
<feature type="transmembrane region" description="Helical" evidence="2">
    <location>
        <begin position="20"/>
        <end position="43"/>
    </location>
</feature>
<evidence type="ECO:0000313" key="3">
    <source>
        <dbReference type="EMBL" id="CAD9095840.1"/>
    </source>
</evidence>